<dbReference type="OrthoDB" id="431720at2759"/>
<evidence type="ECO:0000256" key="3">
    <source>
        <dbReference type="ARBA" id="ARBA00023065"/>
    </source>
</evidence>
<feature type="compositionally biased region" description="Basic and acidic residues" evidence="6">
    <location>
        <begin position="579"/>
        <end position="595"/>
    </location>
</feature>
<feature type="compositionally biased region" description="Basic and acidic residues" evidence="6">
    <location>
        <begin position="627"/>
        <end position="639"/>
    </location>
</feature>
<evidence type="ECO:0000256" key="6">
    <source>
        <dbReference type="SAM" id="MobiDB-lite"/>
    </source>
</evidence>
<dbReference type="EMBL" id="CACRXK020001672">
    <property type="protein sequence ID" value="CAB3990499.1"/>
    <property type="molecule type" value="Genomic_DNA"/>
</dbReference>
<reference evidence="7" key="1">
    <citation type="submission" date="2020-04" db="EMBL/GenBank/DDBJ databases">
        <authorList>
            <person name="Alioto T."/>
            <person name="Alioto T."/>
            <person name="Gomez Garrido J."/>
        </authorList>
    </citation>
    <scope>NUCLEOTIDE SEQUENCE</scope>
    <source>
        <strain evidence="7">A484AB</strain>
    </source>
</reference>
<gene>
    <name evidence="7" type="ORF">PACLA_8A011152</name>
</gene>
<feature type="compositionally biased region" description="Polar residues" evidence="6">
    <location>
        <begin position="501"/>
        <end position="529"/>
    </location>
</feature>
<dbReference type="SMART" id="SM01062">
    <property type="entry name" value="Ca_chan_IQ"/>
    <property type="match status" value="1"/>
</dbReference>
<dbReference type="GO" id="GO:0005891">
    <property type="term" value="C:voltage-gated calcium channel complex"/>
    <property type="evidence" value="ECO:0007669"/>
    <property type="project" value="TreeGrafter"/>
</dbReference>
<evidence type="ECO:0000256" key="4">
    <source>
        <dbReference type="ARBA" id="ARBA00023180"/>
    </source>
</evidence>
<dbReference type="PANTHER" id="PTHR45628">
    <property type="entry name" value="VOLTAGE-DEPENDENT CALCIUM CHANNEL TYPE A SUBUNIT ALPHA-1"/>
    <property type="match status" value="1"/>
</dbReference>
<keyword evidence="8" id="KW-1185">Reference proteome</keyword>
<dbReference type="Gene3D" id="6.10.250.2180">
    <property type="match status" value="1"/>
</dbReference>
<feature type="region of interest" description="Disordered" evidence="6">
    <location>
        <begin position="401"/>
        <end position="536"/>
    </location>
</feature>
<feature type="region of interest" description="Disordered" evidence="6">
    <location>
        <begin position="231"/>
        <end position="258"/>
    </location>
</feature>
<evidence type="ECO:0000256" key="2">
    <source>
        <dbReference type="ARBA" id="ARBA00022882"/>
    </source>
</evidence>
<feature type="compositionally biased region" description="Basic and acidic residues" evidence="6">
    <location>
        <begin position="610"/>
        <end position="620"/>
    </location>
</feature>
<sequence length="786" mass="89093">MNMPLDENETIQFTTTLFALVRTSLQIRMTGNMNANDTKLRKMITQDWPNIMPRVLDKMIPKQSVLSCHQMTVGKIYCAKLMVENYRQNKRRKQFDILDDDEFRRQRPESIFKRLVGSMTRSMRQRRASSINGLVPSEETPDGRDKAYLRQHSESLTMEDLKRSSSCHNFSSEKAKRRQELNSSPLIKHAVRPTLSASSLPQTSHRKHKISTAMSLPLTTVFNEDKDERLNHVPGSSKHEETAKVHISSTHTSRNRYKPKLKQTPSIVINSPPSSERRAVNHADIYVEESLTQGKNVGEFMPDRDGRISPFSKESGNKETPRVLQQQNKDLSMQFIPNKGRESYFPSEKQENLYEYEIYADNVNRKSPNQMNLTENYRGLQRHGAHGLGTRNVDIGARNVDTGARNISPGARIVSPGARNVDPRTRKLSAEARNLSPGARNVEQSSSSDEERGNKTNSQGVRMSPSIFSERIDNPEGFQRPRPKYISQDGTDGSSLYRVRNNVSPGQNSTNKQTSRQIPRQSQSESNLKSKGMPDRTLYPVVKTFSDPVSIQASQTRIEPRDSKFSSETSLVANNAFGMEKKSPESALDRNERQSPRTRGNSPFSRRRGNKDLEIDREQDTSPLVSRELDRQGYEDKHNRATFQADRSKGQPKTGFNEAPLEMGKHPYEAKRTKDGLLADRNTQNRETLPSEKSSNRGRTNNSFQADKGTSEVSAHKDTNIGETQAERPQSEIFGGLLGETDTSHSAEYYDRMISKINEQINLAVSRNKSPYALYGLGSDDDDDWC</sequence>
<keyword evidence="3" id="KW-0406">Ion transport</keyword>
<dbReference type="Proteomes" id="UP001152795">
    <property type="component" value="Unassembled WGS sequence"/>
</dbReference>
<protein>
    <submittedName>
        <fullName evidence="7">Uncharacterized protein</fullName>
    </submittedName>
</protein>
<keyword evidence="5" id="KW-0407">Ion channel</keyword>
<feature type="compositionally biased region" description="Polar residues" evidence="6">
    <location>
        <begin position="681"/>
        <end position="705"/>
    </location>
</feature>
<feature type="compositionally biased region" description="Basic and acidic residues" evidence="6">
    <location>
        <begin position="421"/>
        <end position="430"/>
    </location>
</feature>
<feature type="compositionally biased region" description="Basic and acidic residues" evidence="6">
    <location>
        <begin position="171"/>
        <end position="180"/>
    </location>
</feature>
<dbReference type="PANTHER" id="PTHR45628:SF7">
    <property type="entry name" value="VOLTAGE-DEPENDENT CALCIUM CHANNEL TYPE A SUBUNIT ALPHA-1"/>
    <property type="match status" value="1"/>
</dbReference>
<name>A0A6S7GLC7_PARCT</name>
<keyword evidence="1" id="KW-0813">Transport</keyword>
<dbReference type="InterPro" id="IPR050599">
    <property type="entry name" value="VDCC_alpha-1_subunit"/>
</dbReference>
<dbReference type="InterPro" id="IPR014873">
    <property type="entry name" value="VDCC_a1su_IQ"/>
</dbReference>
<dbReference type="GO" id="GO:0008331">
    <property type="term" value="F:high voltage-gated calcium channel activity"/>
    <property type="evidence" value="ECO:0007669"/>
    <property type="project" value="TreeGrafter"/>
</dbReference>
<dbReference type="Pfam" id="PF08763">
    <property type="entry name" value="Ca_chan_IQ"/>
    <property type="match status" value="1"/>
</dbReference>
<feature type="region of interest" description="Disordered" evidence="6">
    <location>
        <begin position="123"/>
        <end position="212"/>
    </location>
</feature>
<keyword evidence="4" id="KW-0325">Glycoprotein</keyword>
<evidence type="ECO:0000256" key="1">
    <source>
        <dbReference type="ARBA" id="ARBA00022448"/>
    </source>
</evidence>
<comment type="caution">
    <text evidence="7">The sequence shown here is derived from an EMBL/GenBank/DDBJ whole genome shotgun (WGS) entry which is preliminary data.</text>
</comment>
<feature type="compositionally biased region" description="Basic and acidic residues" evidence="6">
    <location>
        <begin position="714"/>
        <end position="730"/>
    </location>
</feature>
<organism evidence="7 8">
    <name type="scientific">Paramuricea clavata</name>
    <name type="common">Red gorgonian</name>
    <name type="synonym">Violescent sea-whip</name>
    <dbReference type="NCBI Taxonomy" id="317549"/>
    <lineage>
        <taxon>Eukaryota</taxon>
        <taxon>Metazoa</taxon>
        <taxon>Cnidaria</taxon>
        <taxon>Anthozoa</taxon>
        <taxon>Octocorallia</taxon>
        <taxon>Malacalcyonacea</taxon>
        <taxon>Plexauridae</taxon>
        <taxon>Paramuricea</taxon>
    </lineage>
</organism>
<feature type="compositionally biased region" description="Basic and acidic residues" evidence="6">
    <location>
        <begin position="663"/>
        <end position="678"/>
    </location>
</feature>
<evidence type="ECO:0000256" key="5">
    <source>
        <dbReference type="ARBA" id="ARBA00023303"/>
    </source>
</evidence>
<feature type="compositionally biased region" description="Basic and acidic residues" evidence="6">
    <location>
        <begin position="231"/>
        <end position="244"/>
    </location>
</feature>
<dbReference type="AlphaFoldDB" id="A0A6S7GLC7"/>
<feature type="compositionally biased region" description="Basic and acidic residues" evidence="6">
    <location>
        <begin position="141"/>
        <end position="163"/>
    </location>
</feature>
<evidence type="ECO:0000313" key="8">
    <source>
        <dbReference type="Proteomes" id="UP001152795"/>
    </source>
</evidence>
<feature type="region of interest" description="Disordered" evidence="6">
    <location>
        <begin position="551"/>
        <end position="739"/>
    </location>
</feature>
<proteinExistence type="predicted"/>
<evidence type="ECO:0000313" key="7">
    <source>
        <dbReference type="EMBL" id="CAB3990499.1"/>
    </source>
</evidence>
<dbReference type="GO" id="GO:0098703">
    <property type="term" value="P:calcium ion import across plasma membrane"/>
    <property type="evidence" value="ECO:0007669"/>
    <property type="project" value="TreeGrafter"/>
</dbReference>
<keyword evidence="2" id="KW-0851">Voltage-gated channel</keyword>
<accession>A0A6S7GLC7</accession>